<dbReference type="Gene3D" id="2.60.40.1730">
    <property type="entry name" value="tricorn interacting facor f3 domain"/>
    <property type="match status" value="1"/>
</dbReference>
<evidence type="ECO:0000259" key="4">
    <source>
        <dbReference type="Pfam" id="PF17900"/>
    </source>
</evidence>
<dbReference type="GO" id="GO:0043171">
    <property type="term" value="P:peptide catabolic process"/>
    <property type="evidence" value="ECO:0007669"/>
    <property type="project" value="TreeGrafter"/>
</dbReference>
<dbReference type="GO" id="GO:0006508">
    <property type="term" value="P:proteolysis"/>
    <property type="evidence" value="ECO:0007669"/>
    <property type="project" value="TreeGrafter"/>
</dbReference>
<evidence type="ECO:0000259" key="3">
    <source>
        <dbReference type="Pfam" id="PF11838"/>
    </source>
</evidence>
<dbReference type="InterPro" id="IPR024571">
    <property type="entry name" value="ERAP1-like_C_dom"/>
</dbReference>
<dbReference type="Pfam" id="PF17900">
    <property type="entry name" value="Peptidase_M1_N"/>
    <property type="match status" value="1"/>
</dbReference>
<dbReference type="Pfam" id="PF11838">
    <property type="entry name" value="ERAP1_C"/>
    <property type="match status" value="2"/>
</dbReference>
<reference evidence="5" key="1">
    <citation type="submission" date="2021-04" db="EMBL/GenBank/DDBJ databases">
        <authorList>
            <person name="Chebbi M.A.C M."/>
        </authorList>
    </citation>
    <scope>NUCLEOTIDE SEQUENCE</scope>
</reference>
<dbReference type="Gene3D" id="1.25.50.20">
    <property type="match status" value="2"/>
</dbReference>
<dbReference type="InterPro" id="IPR014782">
    <property type="entry name" value="Peptidase_M1_dom"/>
</dbReference>
<evidence type="ECO:0000256" key="1">
    <source>
        <dbReference type="ARBA" id="ARBA00010136"/>
    </source>
</evidence>
<name>A0A8J2HPM6_COTCN</name>
<evidence type="ECO:0000313" key="5">
    <source>
        <dbReference type="EMBL" id="CAG5102592.1"/>
    </source>
</evidence>
<dbReference type="GO" id="GO:0008270">
    <property type="term" value="F:zinc ion binding"/>
    <property type="evidence" value="ECO:0007669"/>
    <property type="project" value="InterPro"/>
</dbReference>
<dbReference type="OrthoDB" id="10031169at2759"/>
<keyword evidence="5" id="KW-0645">Protease</keyword>
<dbReference type="InterPro" id="IPR045357">
    <property type="entry name" value="Aminopeptidase_N-like_N"/>
</dbReference>
<comment type="caution">
    <text evidence="5">The sequence shown here is derived from an EMBL/GenBank/DDBJ whole genome shotgun (WGS) entry which is preliminary data.</text>
</comment>
<proteinExistence type="inferred from homology"/>
<dbReference type="GO" id="GO:0070006">
    <property type="term" value="F:metalloaminopeptidase activity"/>
    <property type="evidence" value="ECO:0007669"/>
    <property type="project" value="TreeGrafter"/>
</dbReference>
<dbReference type="GO" id="GO:0042277">
    <property type="term" value="F:peptide binding"/>
    <property type="evidence" value="ECO:0007669"/>
    <property type="project" value="TreeGrafter"/>
</dbReference>
<dbReference type="GO" id="GO:0005737">
    <property type="term" value="C:cytoplasm"/>
    <property type="evidence" value="ECO:0007669"/>
    <property type="project" value="TreeGrafter"/>
</dbReference>
<dbReference type="PANTHER" id="PTHR11533:SF299">
    <property type="entry name" value="AMINOPEPTIDASE"/>
    <property type="match status" value="1"/>
</dbReference>
<evidence type="ECO:0000259" key="2">
    <source>
        <dbReference type="Pfam" id="PF01433"/>
    </source>
</evidence>
<dbReference type="Proteomes" id="UP000786811">
    <property type="component" value="Unassembled WGS sequence"/>
</dbReference>
<feature type="domain" description="ERAP1-like C-terminal" evidence="3">
    <location>
        <begin position="458"/>
        <end position="685"/>
    </location>
</feature>
<feature type="domain" description="Aminopeptidase N-like N-terminal" evidence="4">
    <location>
        <begin position="24"/>
        <end position="206"/>
    </location>
</feature>
<dbReference type="EMBL" id="CAJNRD030001123">
    <property type="protein sequence ID" value="CAG5102592.1"/>
    <property type="molecule type" value="Genomic_DNA"/>
</dbReference>
<sequence>MSEENCVLPFHLNLSDIVYEFDVKPRRYNLKLAPYYETNELTFDGEVSINFENVSEKSELKLHAKNLEILGNVILKKDDQTYDSSDYNIGIDNGDSVLTINFGQELPVGDYTLFIKFKSQPNYTSEVFEHASYTDNNDKREWILLSDFGTEGIQEMFPCWKEKSTASKFDVSIKHNKAHTVLFNSPVIESKVSEDDPDSVWTSFEELVAFNPHRLAFIIGNLELMSAHHNDPFRLWFPKNTIDCEKNDIKIIEKLWKALEIVTGITHKEHPFNKMDIVVLPEFIKSKSRNWGLCTINDVSIEFKENIDKTEKVETITNIAASMIDHWFGELIKSDHYATGSAISHGFRLYLTELVIDKIPSLKDEIMNAAGDKKEPIENILDSWCEFISVPTLAITRDYETNKAAVTEPRIFYGRKPHRYWFPLNWANEQDLDFEDTSVTQWFDGGVMKTEIPVTVPADRWIIVNKQHFDNYSKIHIFNRIQLINDAFAIADWGSLDYSVPFELAKYLSRETEFAPWTAFLHYIEQLYNESPLRVSPYFDNFKKYVLEVTDELEKRILLTDEANDDFTTRLLRISLVSVRCIFGSSGCGNYALTKLKNWLEDPNKYPISADMKDVILKSGICFADEDTWNKLWERYQLNLQSPENKKIDMDRMERWQTNKEENILNALSCTPSFELLKKFIIWVPEKVFADIIPRFWFKNIAMLNEKGVDAILDVLESKPTKENGEPLFSVYIVFEGCQAVKYLLKSKDQVEKWYDGDFMKTEIPVTVPAGQWIIVNKQHFGTYRVTYDEKNWKMIVEYMNSNNYSKIHIFNRIQLINDAFTIADWGLLDYSVPFELAKYLSCETEFAPWTAFLHYIEQLYNESPLRVSPYFDHFKKYVLEVTDELEKRILLTDEANDDFTTRLLRISLVSVRCIFGSSACGNYALIKLKN</sequence>
<dbReference type="Pfam" id="PF01433">
    <property type="entry name" value="Peptidase_M1"/>
    <property type="match status" value="1"/>
</dbReference>
<dbReference type="Gene3D" id="1.10.390.10">
    <property type="entry name" value="Neutral Protease Domain 2"/>
    <property type="match status" value="1"/>
</dbReference>
<dbReference type="InterPro" id="IPR042097">
    <property type="entry name" value="Aminopeptidase_N-like_N_sf"/>
</dbReference>
<dbReference type="InterPro" id="IPR050344">
    <property type="entry name" value="Peptidase_M1_aminopeptidases"/>
</dbReference>
<keyword evidence="5" id="KW-0378">Hydrolase</keyword>
<keyword evidence="6" id="KW-1185">Reference proteome</keyword>
<accession>A0A8J2HPM6</accession>
<dbReference type="GO" id="GO:0005615">
    <property type="term" value="C:extracellular space"/>
    <property type="evidence" value="ECO:0007669"/>
    <property type="project" value="TreeGrafter"/>
</dbReference>
<dbReference type="InterPro" id="IPR027268">
    <property type="entry name" value="Peptidase_M4/M1_CTD_sf"/>
</dbReference>
<comment type="similarity">
    <text evidence="1">Belongs to the peptidase M1 family.</text>
</comment>
<gene>
    <name evidence="5" type="ORF">HICCMSTLAB_LOCUS11092</name>
</gene>
<dbReference type="SUPFAM" id="SSF63737">
    <property type="entry name" value="Leukotriene A4 hydrolase N-terminal domain"/>
    <property type="match status" value="1"/>
</dbReference>
<dbReference type="AlphaFoldDB" id="A0A8J2HPM6"/>
<feature type="domain" description="Peptidase M1 membrane alanine aminopeptidase" evidence="2">
    <location>
        <begin position="254"/>
        <end position="361"/>
    </location>
</feature>
<dbReference type="PANTHER" id="PTHR11533">
    <property type="entry name" value="PROTEASE M1 ZINC METALLOPROTEASE"/>
    <property type="match status" value="1"/>
</dbReference>
<evidence type="ECO:0000313" key="6">
    <source>
        <dbReference type="Proteomes" id="UP000786811"/>
    </source>
</evidence>
<organism evidence="5 6">
    <name type="scientific">Cotesia congregata</name>
    <name type="common">Parasitoid wasp</name>
    <name type="synonym">Apanteles congregatus</name>
    <dbReference type="NCBI Taxonomy" id="51543"/>
    <lineage>
        <taxon>Eukaryota</taxon>
        <taxon>Metazoa</taxon>
        <taxon>Ecdysozoa</taxon>
        <taxon>Arthropoda</taxon>
        <taxon>Hexapoda</taxon>
        <taxon>Insecta</taxon>
        <taxon>Pterygota</taxon>
        <taxon>Neoptera</taxon>
        <taxon>Endopterygota</taxon>
        <taxon>Hymenoptera</taxon>
        <taxon>Apocrita</taxon>
        <taxon>Ichneumonoidea</taxon>
        <taxon>Braconidae</taxon>
        <taxon>Microgastrinae</taxon>
        <taxon>Cotesia</taxon>
    </lineage>
</organism>
<keyword evidence="5" id="KW-0031">Aminopeptidase</keyword>
<dbReference type="GO" id="GO:0016020">
    <property type="term" value="C:membrane"/>
    <property type="evidence" value="ECO:0007669"/>
    <property type="project" value="TreeGrafter"/>
</dbReference>
<feature type="domain" description="ERAP1-like C-terminal" evidence="3">
    <location>
        <begin position="773"/>
        <end position="926"/>
    </location>
</feature>
<protein>
    <submittedName>
        <fullName evidence="5">Similar to APN1: Aminopeptidase N (Plutella xylostella)</fullName>
    </submittedName>
</protein>